<sequence>MQLVKTVSVLALAAGAVVAMPADIENAGLAKRQWWGGNRFWERPNPSAEITVTGYAPEPTGGSWYTEASTTTTSTTTSTSTSTSTTTTDEVSATPAADFSFGGYNRPSQDFTPTDTPSEAPSTPSPTSAPETPASSASAPAATSASSSDSSLYDYMSVVSEWRAAGGLPALTQDSTLEANALKTSTNSVGGLIHELNPGTLAQVLAPGTPTNFESVYVGGWLCEIPTLPGLNGICATEAQGWDHSDGETGHALILTSTSYTKIGCSLALSTGVWACDLA</sequence>
<dbReference type="OrthoDB" id="5350391at2759"/>
<feature type="chain" id="PRO_5002244344" description="SCP domain-containing protein" evidence="2">
    <location>
        <begin position="20"/>
        <end position="279"/>
    </location>
</feature>
<dbReference type="AlphaFoldDB" id="A0A0D2IQ57"/>
<dbReference type="SUPFAM" id="SSF55797">
    <property type="entry name" value="PR-1-like"/>
    <property type="match status" value="1"/>
</dbReference>
<reference evidence="4 5" key="1">
    <citation type="submission" date="2015-01" db="EMBL/GenBank/DDBJ databases">
        <title>The Genome Sequence of Fonsecaea multimorphosa CBS 102226.</title>
        <authorList>
            <consortium name="The Broad Institute Genomics Platform"/>
            <person name="Cuomo C."/>
            <person name="de Hoog S."/>
            <person name="Gorbushina A."/>
            <person name="Stielow B."/>
            <person name="Teixiera M."/>
            <person name="Abouelleil A."/>
            <person name="Chapman S.B."/>
            <person name="Priest M."/>
            <person name="Young S.K."/>
            <person name="Wortman J."/>
            <person name="Nusbaum C."/>
            <person name="Birren B."/>
        </authorList>
    </citation>
    <scope>NUCLEOTIDE SEQUENCE [LARGE SCALE GENOMIC DNA]</scope>
    <source>
        <strain evidence="4 5">CBS 102226</strain>
    </source>
</reference>
<dbReference type="GeneID" id="27711293"/>
<dbReference type="Proteomes" id="UP000053411">
    <property type="component" value="Unassembled WGS sequence"/>
</dbReference>
<dbReference type="InterPro" id="IPR035940">
    <property type="entry name" value="CAP_sf"/>
</dbReference>
<gene>
    <name evidence="4" type="ORF">Z520_05547</name>
</gene>
<dbReference type="VEuPathDB" id="FungiDB:Z520_05547"/>
<dbReference type="EMBL" id="KN848070">
    <property type="protein sequence ID" value="KIX99086.1"/>
    <property type="molecule type" value="Genomic_DNA"/>
</dbReference>
<feature type="compositionally biased region" description="Low complexity" evidence="1">
    <location>
        <begin position="69"/>
        <end position="88"/>
    </location>
</feature>
<evidence type="ECO:0000259" key="3">
    <source>
        <dbReference type="Pfam" id="PF00188"/>
    </source>
</evidence>
<dbReference type="Pfam" id="PF00188">
    <property type="entry name" value="CAP"/>
    <property type="match status" value="1"/>
</dbReference>
<organism evidence="4 5">
    <name type="scientific">Fonsecaea multimorphosa CBS 102226</name>
    <dbReference type="NCBI Taxonomy" id="1442371"/>
    <lineage>
        <taxon>Eukaryota</taxon>
        <taxon>Fungi</taxon>
        <taxon>Dikarya</taxon>
        <taxon>Ascomycota</taxon>
        <taxon>Pezizomycotina</taxon>
        <taxon>Eurotiomycetes</taxon>
        <taxon>Chaetothyriomycetidae</taxon>
        <taxon>Chaetothyriales</taxon>
        <taxon>Herpotrichiellaceae</taxon>
        <taxon>Fonsecaea</taxon>
    </lineage>
</organism>
<name>A0A0D2IQ57_9EURO</name>
<evidence type="ECO:0000313" key="4">
    <source>
        <dbReference type="EMBL" id="KIX99086.1"/>
    </source>
</evidence>
<keyword evidence="2" id="KW-0732">Signal</keyword>
<accession>A0A0D2IQ57</accession>
<keyword evidence="5" id="KW-1185">Reference proteome</keyword>
<evidence type="ECO:0000256" key="2">
    <source>
        <dbReference type="SAM" id="SignalP"/>
    </source>
</evidence>
<protein>
    <recommendedName>
        <fullName evidence="3">SCP domain-containing protein</fullName>
    </recommendedName>
</protein>
<feature type="signal peptide" evidence="2">
    <location>
        <begin position="1"/>
        <end position="19"/>
    </location>
</feature>
<feature type="region of interest" description="Disordered" evidence="1">
    <location>
        <begin position="51"/>
        <end position="148"/>
    </location>
</feature>
<proteinExistence type="predicted"/>
<feature type="domain" description="SCP" evidence="3">
    <location>
        <begin position="157"/>
        <end position="276"/>
    </location>
</feature>
<dbReference type="InterPro" id="IPR014044">
    <property type="entry name" value="CAP_dom"/>
</dbReference>
<feature type="compositionally biased region" description="Low complexity" evidence="1">
    <location>
        <begin position="112"/>
        <end position="148"/>
    </location>
</feature>
<evidence type="ECO:0000313" key="5">
    <source>
        <dbReference type="Proteomes" id="UP000053411"/>
    </source>
</evidence>
<dbReference type="RefSeq" id="XP_016633209.1">
    <property type="nucleotide sequence ID" value="XM_016776050.1"/>
</dbReference>
<evidence type="ECO:0000256" key="1">
    <source>
        <dbReference type="SAM" id="MobiDB-lite"/>
    </source>
</evidence>